<dbReference type="Proteomes" id="UP001152759">
    <property type="component" value="Chromosome 4"/>
</dbReference>
<keyword evidence="8 12" id="KW-0406">Ion transport</keyword>
<dbReference type="InterPro" id="IPR001873">
    <property type="entry name" value="ENaC"/>
</dbReference>
<evidence type="ECO:0000313" key="15">
    <source>
        <dbReference type="Proteomes" id="UP001152759"/>
    </source>
</evidence>
<evidence type="ECO:0000256" key="2">
    <source>
        <dbReference type="ARBA" id="ARBA00007193"/>
    </source>
</evidence>
<keyword evidence="3 12" id="KW-0813">Transport</keyword>
<evidence type="ECO:0000256" key="8">
    <source>
        <dbReference type="ARBA" id="ARBA00023065"/>
    </source>
</evidence>
<evidence type="ECO:0000256" key="1">
    <source>
        <dbReference type="ARBA" id="ARBA00004141"/>
    </source>
</evidence>
<evidence type="ECO:0000256" key="6">
    <source>
        <dbReference type="ARBA" id="ARBA00022989"/>
    </source>
</evidence>
<reference evidence="14" key="1">
    <citation type="submission" date="2021-12" db="EMBL/GenBank/DDBJ databases">
        <authorList>
            <person name="King R."/>
        </authorList>
    </citation>
    <scope>NUCLEOTIDE SEQUENCE</scope>
</reference>
<name>A0A9P0F2P0_BEMTA</name>
<evidence type="ECO:0000256" key="4">
    <source>
        <dbReference type="ARBA" id="ARBA00022461"/>
    </source>
</evidence>
<comment type="similarity">
    <text evidence="2 12">Belongs to the amiloride-sensitive sodium channel (TC 1.A.6) family.</text>
</comment>
<evidence type="ECO:0000256" key="10">
    <source>
        <dbReference type="ARBA" id="ARBA00023201"/>
    </source>
</evidence>
<dbReference type="AlphaFoldDB" id="A0A9P0F2P0"/>
<evidence type="ECO:0000256" key="12">
    <source>
        <dbReference type="RuleBase" id="RU000679"/>
    </source>
</evidence>
<keyword evidence="6 13" id="KW-1133">Transmembrane helix</keyword>
<dbReference type="EMBL" id="OU963865">
    <property type="protein sequence ID" value="CAH0389379.1"/>
    <property type="molecule type" value="Genomic_DNA"/>
</dbReference>
<evidence type="ECO:0000256" key="13">
    <source>
        <dbReference type="SAM" id="Phobius"/>
    </source>
</evidence>
<sequence length="191" mass="22395">MAGILFENSIHGLRYVADSKRPFIERGVWCCLLVCAAIWILYQVFELWLVFSIGPTQIVVDNPRYPLAKIDFPAVTICPINKVMYSKVLAHMDTIFDRNDRTNRENFIHSMVAMSLMRYPYYDNPANYLQNKTAYILNNSELDKLMQKGVVLPIRRDEGNLLIVIKRQMPKCFLHYNSRFPEIDPFSPYFM</sequence>
<dbReference type="GO" id="GO:0016020">
    <property type="term" value="C:membrane"/>
    <property type="evidence" value="ECO:0007669"/>
    <property type="project" value="UniProtKB-SubCell"/>
</dbReference>
<feature type="transmembrane region" description="Helical" evidence="13">
    <location>
        <begin position="28"/>
        <end position="51"/>
    </location>
</feature>
<evidence type="ECO:0000256" key="3">
    <source>
        <dbReference type="ARBA" id="ARBA00022448"/>
    </source>
</evidence>
<protein>
    <submittedName>
        <fullName evidence="14">Uncharacterized protein</fullName>
    </submittedName>
</protein>
<evidence type="ECO:0000256" key="11">
    <source>
        <dbReference type="ARBA" id="ARBA00023303"/>
    </source>
</evidence>
<proteinExistence type="inferred from homology"/>
<evidence type="ECO:0000256" key="9">
    <source>
        <dbReference type="ARBA" id="ARBA00023136"/>
    </source>
</evidence>
<keyword evidence="4 12" id="KW-0894">Sodium channel</keyword>
<dbReference type="Pfam" id="PF00858">
    <property type="entry name" value="ASC"/>
    <property type="match status" value="1"/>
</dbReference>
<evidence type="ECO:0000256" key="7">
    <source>
        <dbReference type="ARBA" id="ARBA00023053"/>
    </source>
</evidence>
<accession>A0A9P0F2P0</accession>
<comment type="subcellular location">
    <subcellularLocation>
        <location evidence="1">Membrane</location>
        <topology evidence="1">Multi-pass membrane protein</topology>
    </subcellularLocation>
</comment>
<keyword evidence="7" id="KW-0915">Sodium</keyword>
<keyword evidence="10 12" id="KW-0739">Sodium transport</keyword>
<keyword evidence="11 12" id="KW-0407">Ion channel</keyword>
<evidence type="ECO:0000256" key="5">
    <source>
        <dbReference type="ARBA" id="ARBA00022692"/>
    </source>
</evidence>
<organism evidence="14 15">
    <name type="scientific">Bemisia tabaci</name>
    <name type="common">Sweetpotato whitefly</name>
    <name type="synonym">Aleurodes tabaci</name>
    <dbReference type="NCBI Taxonomy" id="7038"/>
    <lineage>
        <taxon>Eukaryota</taxon>
        <taxon>Metazoa</taxon>
        <taxon>Ecdysozoa</taxon>
        <taxon>Arthropoda</taxon>
        <taxon>Hexapoda</taxon>
        <taxon>Insecta</taxon>
        <taxon>Pterygota</taxon>
        <taxon>Neoptera</taxon>
        <taxon>Paraneoptera</taxon>
        <taxon>Hemiptera</taxon>
        <taxon>Sternorrhyncha</taxon>
        <taxon>Aleyrodoidea</taxon>
        <taxon>Aleyrodidae</taxon>
        <taxon>Aleyrodinae</taxon>
        <taxon>Bemisia</taxon>
    </lineage>
</organism>
<gene>
    <name evidence="14" type="ORF">BEMITA_LOCUS8213</name>
</gene>
<keyword evidence="9 13" id="KW-0472">Membrane</keyword>
<keyword evidence="5 12" id="KW-0812">Transmembrane</keyword>
<evidence type="ECO:0000313" key="14">
    <source>
        <dbReference type="EMBL" id="CAH0389379.1"/>
    </source>
</evidence>
<dbReference type="GO" id="GO:0005272">
    <property type="term" value="F:sodium channel activity"/>
    <property type="evidence" value="ECO:0007669"/>
    <property type="project" value="UniProtKB-KW"/>
</dbReference>
<keyword evidence="15" id="KW-1185">Reference proteome</keyword>